<name>A0A6P7H0N1_DIAVI</name>
<protein>
    <submittedName>
        <fullName evidence="12">Zinc/cadmium resistance protein isoform X1</fullName>
    </submittedName>
</protein>
<feature type="domain" description="Cation efflux protein transmembrane" evidence="10">
    <location>
        <begin position="115"/>
        <end position="307"/>
    </location>
</feature>
<evidence type="ECO:0000259" key="10">
    <source>
        <dbReference type="Pfam" id="PF01545"/>
    </source>
</evidence>
<evidence type="ECO:0000259" key="11">
    <source>
        <dbReference type="Pfam" id="PF16916"/>
    </source>
</evidence>
<evidence type="ECO:0000256" key="7">
    <source>
        <dbReference type="ARBA" id="ARBA00023136"/>
    </source>
</evidence>
<keyword evidence="6 9" id="KW-1133">Transmembrane helix</keyword>
<reference evidence="12" key="1">
    <citation type="submission" date="2025-08" db="UniProtKB">
        <authorList>
            <consortium name="RefSeq"/>
        </authorList>
    </citation>
    <scope>IDENTIFICATION</scope>
    <source>
        <tissue evidence="12">Whole insect</tissue>
    </source>
</reference>
<evidence type="ECO:0000256" key="1">
    <source>
        <dbReference type="ARBA" id="ARBA00004141"/>
    </source>
</evidence>
<dbReference type="PANTHER" id="PTHR45820:SF9">
    <property type="entry name" value="FI23527P1"/>
    <property type="match status" value="1"/>
</dbReference>
<keyword evidence="7 9" id="KW-0472">Membrane</keyword>
<feature type="transmembrane region" description="Helical" evidence="9">
    <location>
        <begin position="282"/>
        <end position="299"/>
    </location>
</feature>
<feature type="region of interest" description="Disordered" evidence="8">
    <location>
        <begin position="471"/>
        <end position="579"/>
    </location>
</feature>
<evidence type="ECO:0000256" key="8">
    <source>
        <dbReference type="SAM" id="MobiDB-lite"/>
    </source>
</evidence>
<feature type="transmembrane region" description="Helical" evidence="9">
    <location>
        <begin position="251"/>
        <end position="270"/>
    </location>
</feature>
<feature type="transmembrane region" description="Helical" evidence="9">
    <location>
        <begin position="172"/>
        <end position="192"/>
    </location>
</feature>
<keyword evidence="5" id="KW-0862">Zinc</keyword>
<evidence type="ECO:0000256" key="4">
    <source>
        <dbReference type="ARBA" id="ARBA00022692"/>
    </source>
</evidence>
<dbReference type="InterPro" id="IPR002524">
    <property type="entry name" value="Cation_efflux"/>
</dbReference>
<dbReference type="GO" id="GO:0005385">
    <property type="term" value="F:zinc ion transmembrane transporter activity"/>
    <property type="evidence" value="ECO:0007669"/>
    <property type="project" value="TreeGrafter"/>
</dbReference>
<organism evidence="12">
    <name type="scientific">Diabrotica virgifera virgifera</name>
    <name type="common">western corn rootworm</name>
    <dbReference type="NCBI Taxonomy" id="50390"/>
    <lineage>
        <taxon>Eukaryota</taxon>
        <taxon>Metazoa</taxon>
        <taxon>Ecdysozoa</taxon>
        <taxon>Arthropoda</taxon>
        <taxon>Hexapoda</taxon>
        <taxon>Insecta</taxon>
        <taxon>Pterygota</taxon>
        <taxon>Neoptera</taxon>
        <taxon>Endopterygota</taxon>
        <taxon>Coleoptera</taxon>
        <taxon>Polyphaga</taxon>
        <taxon>Cucujiformia</taxon>
        <taxon>Chrysomeloidea</taxon>
        <taxon>Chrysomelidae</taxon>
        <taxon>Galerucinae</taxon>
        <taxon>Diabroticina</taxon>
        <taxon>Diabroticites</taxon>
        <taxon>Diabrotica</taxon>
    </lineage>
</organism>
<dbReference type="Pfam" id="PF01545">
    <property type="entry name" value="Cation_efflux"/>
    <property type="match status" value="2"/>
</dbReference>
<feature type="transmembrane region" description="Helical" evidence="9">
    <location>
        <begin position="134"/>
        <end position="152"/>
    </location>
</feature>
<dbReference type="AlphaFoldDB" id="A0A6P7H0N1"/>
<accession>A0A6P7H0N1</accession>
<dbReference type="SUPFAM" id="SSF161111">
    <property type="entry name" value="Cation efflux protein transmembrane domain-like"/>
    <property type="match status" value="2"/>
</dbReference>
<dbReference type="Pfam" id="PF16916">
    <property type="entry name" value="ZT_dimer"/>
    <property type="match status" value="1"/>
</dbReference>
<feature type="transmembrane region" description="Helical" evidence="9">
    <location>
        <begin position="21"/>
        <end position="41"/>
    </location>
</feature>
<dbReference type="GO" id="GO:0006882">
    <property type="term" value="P:intracellular zinc ion homeostasis"/>
    <property type="evidence" value="ECO:0007669"/>
    <property type="project" value="TreeGrafter"/>
</dbReference>
<evidence type="ECO:0000256" key="3">
    <source>
        <dbReference type="ARBA" id="ARBA00022448"/>
    </source>
</evidence>
<evidence type="ECO:0000256" key="2">
    <source>
        <dbReference type="ARBA" id="ARBA00008873"/>
    </source>
</evidence>
<proteinExistence type="inferred from homology"/>
<dbReference type="GO" id="GO:0016020">
    <property type="term" value="C:membrane"/>
    <property type="evidence" value="ECO:0007669"/>
    <property type="project" value="UniProtKB-SubCell"/>
</dbReference>
<dbReference type="InterPro" id="IPR027469">
    <property type="entry name" value="Cation_efflux_TMD_sf"/>
</dbReference>
<gene>
    <name evidence="12" type="primary">LOC114349389</name>
</gene>
<dbReference type="PANTHER" id="PTHR45820">
    <property type="entry name" value="FI23527P1"/>
    <property type="match status" value="1"/>
</dbReference>
<sequence length="579" mass="64800">MNKKNSSTMAMKEWVRRMQPFQLYVVLGLTIAFFLLELIVSHLTHALTLLMDSYHTLCNIMALGGCILTIKYGKDTPKQVFEMKKAPSESESIGEELTSNPAKCHDHKKTKASVTRSNQEKKLKNTFGWARTDVIFMLICCVFLASLSFSIFVEACQTLVHIDHHDEMHHSISVLCLGACGLLLNGVCYLLIGGYTFHQGSFLYVTESGNVVLSKIVVDQSLQQGARRLSRSKTIHPMIGHQKQRQGFWEMARDVNGCILVVICALLVYFTDKDTAKYIDPIMAIISSTLIMFLSYPYMKESCLILLQTMPDTIDIDTLKIQLLNHFPDIVNIHDFHIWQLTAHRVISTVHIIFQNPKVYKQLIEEVKEFFNDYGITQVTIQPEFFKKNASMDSLNSKYAPNCLVACLEDGCKDNHCCPSYKDKSITKSHSKEVIPGNTTPDLKSVKILNDELAHLHNGSVSNINLNLPAENKQSTPVHNCDSNVTSIPQLPTEQKQQDTTTSSEDSLSASKNESISESENKVTSTTSIPLEIANEDTGDNSTKDSNSKIICNDVSSKEEETGANSEVKEVITDLNTVD</sequence>
<dbReference type="InterPro" id="IPR027470">
    <property type="entry name" value="Cation_efflux_CTD"/>
</dbReference>
<dbReference type="InterPro" id="IPR036837">
    <property type="entry name" value="Cation_efflux_CTD_sf"/>
</dbReference>
<keyword evidence="4 9" id="KW-0812">Transmembrane</keyword>
<feature type="compositionally biased region" description="Polar residues" evidence="8">
    <location>
        <begin position="471"/>
        <end position="506"/>
    </location>
</feature>
<comment type="similarity">
    <text evidence="2">Belongs to the cation diffusion facilitator (CDF) transporter (TC 2.A.4) family. SLC30A subfamily.</text>
</comment>
<dbReference type="GO" id="GO:0010312">
    <property type="term" value="P:detoxification of zinc ion"/>
    <property type="evidence" value="ECO:0007669"/>
    <property type="project" value="TreeGrafter"/>
</dbReference>
<evidence type="ECO:0000256" key="5">
    <source>
        <dbReference type="ARBA" id="ARBA00022833"/>
    </source>
</evidence>
<feature type="domain" description="Cation efflux protein transmembrane" evidence="10">
    <location>
        <begin position="24"/>
        <end position="80"/>
    </location>
</feature>
<dbReference type="InterPro" id="IPR058533">
    <property type="entry name" value="Cation_efflux_TM"/>
</dbReference>
<dbReference type="OrthoDB" id="29444at2759"/>
<evidence type="ECO:0000313" key="12">
    <source>
        <dbReference type="RefSeq" id="XP_028155541.1"/>
    </source>
</evidence>
<feature type="transmembrane region" description="Helical" evidence="9">
    <location>
        <begin position="53"/>
        <end position="73"/>
    </location>
</feature>
<dbReference type="RefSeq" id="XP_028155541.1">
    <property type="nucleotide sequence ID" value="XM_028299740.1"/>
</dbReference>
<dbReference type="SUPFAM" id="SSF160240">
    <property type="entry name" value="Cation efflux protein cytoplasmic domain-like"/>
    <property type="match status" value="1"/>
</dbReference>
<dbReference type="Gene3D" id="1.20.1510.10">
    <property type="entry name" value="Cation efflux protein transmembrane domain"/>
    <property type="match status" value="2"/>
</dbReference>
<dbReference type="NCBIfam" id="TIGR01297">
    <property type="entry name" value="CDF"/>
    <property type="match status" value="1"/>
</dbReference>
<comment type="subcellular location">
    <subcellularLocation>
        <location evidence="1">Membrane</location>
        <topology evidence="1">Multi-pass membrane protein</topology>
    </subcellularLocation>
</comment>
<feature type="region of interest" description="Disordered" evidence="8">
    <location>
        <begin position="85"/>
        <end position="111"/>
    </location>
</feature>
<evidence type="ECO:0000256" key="9">
    <source>
        <dbReference type="SAM" id="Phobius"/>
    </source>
</evidence>
<evidence type="ECO:0000256" key="6">
    <source>
        <dbReference type="ARBA" id="ARBA00022989"/>
    </source>
</evidence>
<feature type="domain" description="Cation efflux protein cytoplasmic" evidence="11">
    <location>
        <begin position="314"/>
        <end position="384"/>
    </location>
</feature>
<keyword evidence="3" id="KW-0813">Transport</keyword>
<dbReference type="FunCoup" id="A0A6P7H0N1">
    <property type="interactions" value="35"/>
</dbReference>
<dbReference type="InParanoid" id="A0A6P7H0N1"/>
<feature type="compositionally biased region" description="Basic and acidic residues" evidence="8">
    <location>
        <begin position="556"/>
        <end position="572"/>
    </location>
</feature>
<feature type="compositionally biased region" description="Low complexity" evidence="8">
    <location>
        <begin position="507"/>
        <end position="518"/>
    </location>
</feature>